<proteinExistence type="inferred from homology"/>
<feature type="transmembrane region" description="Helical" evidence="7">
    <location>
        <begin position="346"/>
        <end position="369"/>
    </location>
</feature>
<keyword evidence="6 7" id="KW-0472">Membrane</keyword>
<evidence type="ECO:0000256" key="6">
    <source>
        <dbReference type="ARBA" id="ARBA00023136"/>
    </source>
</evidence>
<feature type="transmembrane region" description="Helical" evidence="7">
    <location>
        <begin position="111"/>
        <end position="134"/>
    </location>
</feature>
<dbReference type="Pfam" id="PF13440">
    <property type="entry name" value="Polysacc_synt_3"/>
    <property type="match status" value="1"/>
</dbReference>
<feature type="transmembrane region" description="Helical" evidence="7">
    <location>
        <begin position="405"/>
        <end position="425"/>
    </location>
</feature>
<gene>
    <name evidence="8" type="ORF">BWR60_21745</name>
</gene>
<comment type="caution">
    <text evidence="8">The sequence shown here is derived from an EMBL/GenBank/DDBJ whole genome shotgun (WGS) entry which is preliminary data.</text>
</comment>
<dbReference type="EMBL" id="NHON01000045">
    <property type="protein sequence ID" value="OWJ64995.1"/>
    <property type="molecule type" value="Genomic_DNA"/>
</dbReference>
<evidence type="ECO:0000313" key="8">
    <source>
        <dbReference type="EMBL" id="OWJ64995.1"/>
    </source>
</evidence>
<dbReference type="PANTHER" id="PTHR30250:SF10">
    <property type="entry name" value="LIPOPOLYSACCHARIDE BIOSYNTHESIS PROTEIN WZXC"/>
    <property type="match status" value="1"/>
</dbReference>
<dbReference type="GO" id="GO:0005886">
    <property type="term" value="C:plasma membrane"/>
    <property type="evidence" value="ECO:0007669"/>
    <property type="project" value="UniProtKB-SubCell"/>
</dbReference>
<comment type="similarity">
    <text evidence="2">Belongs to the polysaccharide synthase family.</text>
</comment>
<evidence type="ECO:0000256" key="7">
    <source>
        <dbReference type="SAM" id="Phobius"/>
    </source>
</evidence>
<accession>A0A211ZI89</accession>
<sequence length="512" mass="54956">MVAPPFPCGRARPGRSFLSDAQPRHAMSKRLETRVVRAAPWAAAEALSNAVTGFASVLVAGWFLAPVDIGRAGIAISIVMLLGLISGFGIQESLVRHRSVHTSVTDTAFTGLVGIALVAVAACWILAFPVGWLFDDPQVPLLLGTMSLLLLLNAAMAVPVAILTRKMRANVLTRRMMLARVAQVAGIAALGYAGLGAWAMIGGMLFSNALSVVVLWAAMPRRPRFRFHAHEFRSLSSFGGSISLEMLLWQGTSRAFALMVGYFHGTAALGYFQFAQRLVEEAGNLIQGNIVRFGLSFFSDLERSSRDPSRVFLAATGLITAFGGPMFIGLLLVAPDLVPLVFGAKWVPAAPLVQIFAATWFFLLSRALVGPLLRAKGRQNILVLYAFVACVITLTSGLVTAQMPLVLVVLGWASRNLVSLPWSYLMVGRYGGIPAAQQLRAVVRPLLPMVLMAIFVIATQILLRDAGTGARLAASIVVGLLVAAVSMRVFNWDLIAPLRSMIGRARQQGRNA</sequence>
<feature type="transmembrane region" description="Helical" evidence="7">
    <location>
        <begin position="311"/>
        <end position="334"/>
    </location>
</feature>
<evidence type="ECO:0000256" key="4">
    <source>
        <dbReference type="ARBA" id="ARBA00022692"/>
    </source>
</evidence>
<feature type="transmembrane region" description="Helical" evidence="7">
    <location>
        <begin position="176"/>
        <end position="195"/>
    </location>
</feature>
<keyword evidence="5 7" id="KW-1133">Transmembrane helix</keyword>
<keyword evidence="9" id="KW-1185">Reference proteome</keyword>
<keyword evidence="4 7" id="KW-0812">Transmembrane</keyword>
<evidence type="ECO:0000256" key="1">
    <source>
        <dbReference type="ARBA" id="ARBA00004651"/>
    </source>
</evidence>
<reference evidence="9" key="1">
    <citation type="submission" date="2017-05" db="EMBL/GenBank/DDBJ databases">
        <authorList>
            <person name="Macchi M."/>
            <person name="Festa S."/>
            <person name="Coppotelli B.M."/>
            <person name="Morelli I.S."/>
        </authorList>
    </citation>
    <scope>NUCLEOTIDE SEQUENCE [LARGE SCALE GENOMIC DNA]</scope>
    <source>
        <strain evidence="9">I</strain>
    </source>
</reference>
<feature type="transmembrane region" description="Helical" evidence="7">
    <location>
        <begin position="446"/>
        <end position="463"/>
    </location>
</feature>
<keyword evidence="3" id="KW-1003">Cell membrane</keyword>
<dbReference type="Proteomes" id="UP000196655">
    <property type="component" value="Unassembled WGS sequence"/>
</dbReference>
<feature type="transmembrane region" description="Helical" evidence="7">
    <location>
        <begin position="69"/>
        <end position="90"/>
    </location>
</feature>
<feature type="transmembrane region" description="Helical" evidence="7">
    <location>
        <begin position="140"/>
        <end position="164"/>
    </location>
</feature>
<dbReference type="OrthoDB" id="9770347at2"/>
<evidence type="ECO:0000256" key="2">
    <source>
        <dbReference type="ARBA" id="ARBA00007430"/>
    </source>
</evidence>
<protein>
    <recommendedName>
        <fullName evidence="10">Polysaccharide biosynthesis protein C-terminal domain-containing protein</fullName>
    </recommendedName>
</protein>
<dbReference type="STRING" id="1122125.GCA_000423185_05039"/>
<organism evidence="8 9">
    <name type="scientific">Inquilinus limosus</name>
    <dbReference type="NCBI Taxonomy" id="171674"/>
    <lineage>
        <taxon>Bacteria</taxon>
        <taxon>Pseudomonadati</taxon>
        <taxon>Pseudomonadota</taxon>
        <taxon>Alphaproteobacteria</taxon>
        <taxon>Rhodospirillales</taxon>
        <taxon>Rhodospirillaceae</taxon>
        <taxon>Inquilinus</taxon>
    </lineage>
</organism>
<name>A0A211ZI89_9PROT</name>
<evidence type="ECO:0008006" key="10">
    <source>
        <dbReference type="Google" id="ProtNLM"/>
    </source>
</evidence>
<dbReference type="PANTHER" id="PTHR30250">
    <property type="entry name" value="PST FAMILY PREDICTED COLANIC ACID TRANSPORTER"/>
    <property type="match status" value="1"/>
</dbReference>
<dbReference type="AlphaFoldDB" id="A0A211ZI89"/>
<feature type="transmembrane region" description="Helical" evidence="7">
    <location>
        <begin position="469"/>
        <end position="490"/>
    </location>
</feature>
<evidence type="ECO:0000256" key="3">
    <source>
        <dbReference type="ARBA" id="ARBA00022475"/>
    </source>
</evidence>
<dbReference type="InterPro" id="IPR050833">
    <property type="entry name" value="Poly_Biosynth_Transport"/>
</dbReference>
<feature type="transmembrane region" description="Helical" evidence="7">
    <location>
        <begin position="38"/>
        <end position="63"/>
    </location>
</feature>
<feature type="transmembrane region" description="Helical" evidence="7">
    <location>
        <begin position="255"/>
        <end position="274"/>
    </location>
</feature>
<feature type="transmembrane region" description="Helical" evidence="7">
    <location>
        <begin position="381"/>
        <end position="399"/>
    </location>
</feature>
<evidence type="ECO:0000313" key="9">
    <source>
        <dbReference type="Proteomes" id="UP000196655"/>
    </source>
</evidence>
<evidence type="ECO:0000256" key="5">
    <source>
        <dbReference type="ARBA" id="ARBA00022989"/>
    </source>
</evidence>
<comment type="subcellular location">
    <subcellularLocation>
        <location evidence="1">Cell membrane</location>
        <topology evidence="1">Multi-pass membrane protein</topology>
    </subcellularLocation>
</comment>